<evidence type="ECO:0000313" key="1">
    <source>
        <dbReference type="Proteomes" id="UP000515121"/>
    </source>
</evidence>
<keyword evidence="1" id="KW-1185">Reference proteome</keyword>
<accession>A0A6P6BAH3</accession>
<gene>
    <name evidence="2" type="primary">LOC111316387</name>
</gene>
<dbReference type="Proteomes" id="UP000515121">
    <property type="component" value="Unplaced"/>
</dbReference>
<proteinExistence type="predicted"/>
<reference evidence="2" key="1">
    <citation type="submission" date="2025-08" db="UniProtKB">
        <authorList>
            <consortium name="RefSeq"/>
        </authorList>
    </citation>
    <scope>IDENTIFICATION</scope>
    <source>
        <tissue evidence="2">Fruit stalk</tissue>
    </source>
</reference>
<dbReference type="GO" id="GO:0005634">
    <property type="term" value="C:nucleus"/>
    <property type="evidence" value="ECO:0007669"/>
    <property type="project" value="TreeGrafter"/>
</dbReference>
<protein>
    <submittedName>
        <fullName evidence="2">TSL-kinase interacting protein 1-like</fullName>
    </submittedName>
</protein>
<dbReference type="GO" id="GO:0003682">
    <property type="term" value="F:chromatin binding"/>
    <property type="evidence" value="ECO:0007669"/>
    <property type="project" value="InterPro"/>
</dbReference>
<sequence length="367" mass="40897">MALNLTKFNTTVNELTSIEIDFADEIYVIILLVSLSSSWKLMRAVESFVDMGTNRKRRVKALEPHSEIDTSKGCNGVEKSRKKSVQQEFHKATGREKDLCFILAFDLLILGKIEKDEHSSLSGSGEALSLRFETGTTNFVEEITKLPGLDLNTGERLHPSAKIKLQLFPINENTRLGLEKDGFHPYLELTLSVRKKISSVLKHLDSKWGSSSIAVGEPMLSPYNIAENLASYRWTRNDTCISARDVYATIGSPAVFRLRYGWTSGLETNTLRQPPALAPFEASSKLEDVQKGCNTHMQNTYGNGEITEVTNEEREKQIIISRESNAVAAEKMPSNGAVDSMDNEVRMDSGIRQSLAMWADSVTNISI</sequence>
<dbReference type="InterPro" id="IPR055315">
    <property type="entry name" value="Cramped-like"/>
</dbReference>
<dbReference type="PANTHER" id="PTHR21677">
    <property type="entry name" value="CRAMPED PROTEIN"/>
    <property type="match status" value="1"/>
</dbReference>
<organism evidence="1 2">
    <name type="scientific">Durio zibethinus</name>
    <name type="common">Durian</name>
    <dbReference type="NCBI Taxonomy" id="66656"/>
    <lineage>
        <taxon>Eukaryota</taxon>
        <taxon>Viridiplantae</taxon>
        <taxon>Streptophyta</taxon>
        <taxon>Embryophyta</taxon>
        <taxon>Tracheophyta</taxon>
        <taxon>Spermatophyta</taxon>
        <taxon>Magnoliopsida</taxon>
        <taxon>eudicotyledons</taxon>
        <taxon>Gunneridae</taxon>
        <taxon>Pentapetalae</taxon>
        <taxon>rosids</taxon>
        <taxon>malvids</taxon>
        <taxon>Malvales</taxon>
        <taxon>Malvaceae</taxon>
        <taxon>Helicteroideae</taxon>
        <taxon>Durio</taxon>
    </lineage>
</organism>
<evidence type="ECO:0000313" key="2">
    <source>
        <dbReference type="RefSeq" id="XP_022774087.1"/>
    </source>
</evidence>
<dbReference type="GO" id="GO:0007389">
    <property type="term" value="P:pattern specification process"/>
    <property type="evidence" value="ECO:0007669"/>
    <property type="project" value="TreeGrafter"/>
</dbReference>
<dbReference type="GeneID" id="111316387"/>
<dbReference type="KEGG" id="dzi:111316387"/>
<dbReference type="RefSeq" id="XP_022774087.1">
    <property type="nucleotide sequence ID" value="XM_022918352.1"/>
</dbReference>
<dbReference type="AlphaFoldDB" id="A0A6P6BAH3"/>
<dbReference type="PANTHER" id="PTHR21677:SF4">
    <property type="entry name" value="TSL-KINASE INTERACTING-LIKE PROTEIN"/>
    <property type="match status" value="1"/>
</dbReference>
<dbReference type="OrthoDB" id="745018at2759"/>
<name>A0A6P6BAH3_DURZI</name>